<gene>
    <name evidence="1" type="ORF">SDC9_151846</name>
</gene>
<dbReference type="EMBL" id="VSSQ01050518">
    <property type="protein sequence ID" value="MPN04603.1"/>
    <property type="molecule type" value="Genomic_DNA"/>
</dbReference>
<accession>A0A645EVR6</accession>
<organism evidence="1">
    <name type="scientific">bioreactor metagenome</name>
    <dbReference type="NCBI Taxonomy" id="1076179"/>
    <lineage>
        <taxon>unclassified sequences</taxon>
        <taxon>metagenomes</taxon>
        <taxon>ecological metagenomes</taxon>
    </lineage>
</organism>
<proteinExistence type="predicted"/>
<protein>
    <submittedName>
        <fullName evidence="1">Uncharacterized protein</fullName>
    </submittedName>
</protein>
<reference evidence="1" key="1">
    <citation type="submission" date="2019-08" db="EMBL/GenBank/DDBJ databases">
        <authorList>
            <person name="Kucharzyk K."/>
            <person name="Murdoch R.W."/>
            <person name="Higgins S."/>
            <person name="Loffler F."/>
        </authorList>
    </citation>
    <scope>NUCLEOTIDE SEQUENCE</scope>
</reference>
<evidence type="ECO:0000313" key="1">
    <source>
        <dbReference type="EMBL" id="MPN04603.1"/>
    </source>
</evidence>
<sequence>MIPPDADSFTTAISVVGVVAIPTSTTSQPIPVRVPVMILCTILPDIRASLPTTIFGLAFPVEFLINRAYADANFTMSTGVRLSPTRPPIVPLIPDMDLISVIALYDCDSNRY</sequence>
<comment type="caution">
    <text evidence="1">The sequence shown here is derived from an EMBL/GenBank/DDBJ whole genome shotgun (WGS) entry which is preliminary data.</text>
</comment>
<dbReference type="AlphaFoldDB" id="A0A645EVR6"/>
<name>A0A645EVR6_9ZZZZ</name>